<dbReference type="PROSITE" id="PS50043">
    <property type="entry name" value="HTH_LUXR_2"/>
    <property type="match status" value="1"/>
</dbReference>
<dbReference type="RefSeq" id="WP_184983777.1">
    <property type="nucleotide sequence ID" value="NZ_BAAALO010000038.1"/>
</dbReference>
<reference evidence="7 8" key="1">
    <citation type="submission" date="2020-08" db="EMBL/GenBank/DDBJ databases">
        <title>Sequencing the genomes of 1000 actinobacteria strains.</title>
        <authorList>
            <person name="Klenk H.-P."/>
        </authorList>
    </citation>
    <scope>NUCLEOTIDE SEQUENCE [LARGE SCALE GENOMIC DNA]</scope>
    <source>
        <strain evidence="7 8">DSM 44936</strain>
    </source>
</reference>
<dbReference type="Gene3D" id="1.10.10.10">
    <property type="entry name" value="Winged helix-like DNA-binding domain superfamily/Winged helix DNA-binding domain"/>
    <property type="match status" value="1"/>
</dbReference>
<evidence type="ECO:0000259" key="5">
    <source>
        <dbReference type="PROSITE" id="PS50043"/>
    </source>
</evidence>
<proteinExistence type="predicted"/>
<name>A0A7X0IH34_9ACTN</name>
<dbReference type="PROSITE" id="PS50110">
    <property type="entry name" value="RESPONSE_REGULATORY"/>
    <property type="match status" value="1"/>
</dbReference>
<dbReference type="SMART" id="SM00421">
    <property type="entry name" value="HTH_LUXR"/>
    <property type="match status" value="1"/>
</dbReference>
<keyword evidence="2 7" id="KW-0238">DNA-binding</keyword>
<dbReference type="EMBL" id="JACHIU010000001">
    <property type="protein sequence ID" value="MBB6474880.1"/>
    <property type="molecule type" value="Genomic_DNA"/>
</dbReference>
<dbReference type="GO" id="GO:0000160">
    <property type="term" value="P:phosphorelay signal transduction system"/>
    <property type="evidence" value="ECO:0007669"/>
    <property type="project" value="InterPro"/>
</dbReference>
<dbReference type="InterPro" id="IPR036388">
    <property type="entry name" value="WH-like_DNA-bd_sf"/>
</dbReference>
<feature type="domain" description="HTH luxR-type" evidence="5">
    <location>
        <begin position="161"/>
        <end position="226"/>
    </location>
</feature>
<dbReference type="InterPro" id="IPR016032">
    <property type="entry name" value="Sig_transdc_resp-reg_C-effctor"/>
</dbReference>
<dbReference type="GO" id="GO:0006355">
    <property type="term" value="P:regulation of DNA-templated transcription"/>
    <property type="evidence" value="ECO:0007669"/>
    <property type="project" value="InterPro"/>
</dbReference>
<dbReference type="InterPro" id="IPR000792">
    <property type="entry name" value="Tscrpt_reg_LuxR_C"/>
</dbReference>
<organism evidence="7 8">
    <name type="scientific">Sphaerisporangium rubeum</name>
    <dbReference type="NCBI Taxonomy" id="321317"/>
    <lineage>
        <taxon>Bacteria</taxon>
        <taxon>Bacillati</taxon>
        <taxon>Actinomycetota</taxon>
        <taxon>Actinomycetes</taxon>
        <taxon>Streptosporangiales</taxon>
        <taxon>Streptosporangiaceae</taxon>
        <taxon>Sphaerisporangium</taxon>
    </lineage>
</organism>
<evidence type="ECO:0000256" key="3">
    <source>
        <dbReference type="ARBA" id="ARBA00023163"/>
    </source>
</evidence>
<dbReference type="SUPFAM" id="SSF52172">
    <property type="entry name" value="CheY-like"/>
    <property type="match status" value="1"/>
</dbReference>
<keyword evidence="1" id="KW-0805">Transcription regulation</keyword>
<dbReference type="AlphaFoldDB" id="A0A7X0IH34"/>
<dbReference type="PANTHER" id="PTHR44688">
    <property type="entry name" value="DNA-BINDING TRANSCRIPTIONAL ACTIVATOR DEVR_DOSR"/>
    <property type="match status" value="1"/>
</dbReference>
<feature type="domain" description="Response regulatory" evidence="6">
    <location>
        <begin position="23"/>
        <end position="135"/>
    </location>
</feature>
<accession>A0A7X0IH34</accession>
<dbReference type="PROSITE" id="PS00622">
    <property type="entry name" value="HTH_LUXR_1"/>
    <property type="match status" value="1"/>
</dbReference>
<evidence type="ECO:0000256" key="4">
    <source>
        <dbReference type="PROSITE-ProRule" id="PRU00169"/>
    </source>
</evidence>
<keyword evidence="3" id="KW-0804">Transcription</keyword>
<dbReference type="CDD" id="cd06170">
    <property type="entry name" value="LuxR_C_like"/>
    <property type="match status" value="1"/>
</dbReference>
<dbReference type="InterPro" id="IPR001789">
    <property type="entry name" value="Sig_transdc_resp-reg_receiver"/>
</dbReference>
<dbReference type="InterPro" id="IPR011006">
    <property type="entry name" value="CheY-like_superfamily"/>
</dbReference>
<dbReference type="Proteomes" id="UP000555564">
    <property type="component" value="Unassembled WGS sequence"/>
</dbReference>
<comment type="caution">
    <text evidence="7">The sequence shown here is derived from an EMBL/GenBank/DDBJ whole genome shotgun (WGS) entry which is preliminary data.</text>
</comment>
<evidence type="ECO:0000313" key="8">
    <source>
        <dbReference type="Proteomes" id="UP000555564"/>
    </source>
</evidence>
<dbReference type="GO" id="GO:0003677">
    <property type="term" value="F:DNA binding"/>
    <property type="evidence" value="ECO:0007669"/>
    <property type="project" value="UniProtKB-KW"/>
</dbReference>
<gene>
    <name evidence="7" type="ORF">BJ992_004311</name>
</gene>
<evidence type="ECO:0000256" key="1">
    <source>
        <dbReference type="ARBA" id="ARBA00023015"/>
    </source>
</evidence>
<comment type="caution">
    <text evidence="4">Lacks conserved residue(s) required for the propagation of feature annotation.</text>
</comment>
<dbReference type="Pfam" id="PF00196">
    <property type="entry name" value="GerE"/>
    <property type="match status" value="1"/>
</dbReference>
<evidence type="ECO:0000313" key="7">
    <source>
        <dbReference type="EMBL" id="MBB6474880.1"/>
    </source>
</evidence>
<dbReference type="SUPFAM" id="SSF46894">
    <property type="entry name" value="C-terminal effector domain of the bipartite response regulators"/>
    <property type="match status" value="1"/>
</dbReference>
<sequence length="240" mass="25159">MSTLRETFVPAASSAAAPVDAPRVVLVDNDPISRHVLGGTLSASPDITLIAATDGRGATPGWHVRRGDLAVLVSGPKENHVLLARTLAEAGVRTLLIGVDWSKHRLDAAFAVGAAGCLNKDWAVANLCAAVVAAASGYVVLSPDLIELCVPATVMNGGSVFDHRMDELTEREREVLALLADGLSTAEVSRSLAISPATVKSHVSHSLTKLGARNRLEAVLLMQAALGCGVEEDRRPRLVR</sequence>
<evidence type="ECO:0000259" key="6">
    <source>
        <dbReference type="PROSITE" id="PS50110"/>
    </source>
</evidence>
<protein>
    <submittedName>
        <fullName evidence="7">DNA-binding NarL/FixJ family response regulator</fullName>
    </submittedName>
</protein>
<evidence type="ECO:0000256" key="2">
    <source>
        <dbReference type="ARBA" id="ARBA00023125"/>
    </source>
</evidence>
<keyword evidence="8" id="KW-1185">Reference proteome</keyword>
<dbReference type="PRINTS" id="PR00038">
    <property type="entry name" value="HTHLUXR"/>
</dbReference>
<dbReference type="PANTHER" id="PTHR44688:SF16">
    <property type="entry name" value="DNA-BINDING TRANSCRIPTIONAL ACTIVATOR DEVR_DOSR"/>
    <property type="match status" value="1"/>
</dbReference>
<dbReference type="Gene3D" id="3.40.50.2300">
    <property type="match status" value="1"/>
</dbReference>